<name>A0AAU8XR71_PSESF</name>
<accession>A0AAU8XR71</accession>
<proteinExistence type="predicted"/>
<protein>
    <submittedName>
        <fullName evidence="1">Uncharacterized protein</fullName>
    </submittedName>
</protein>
<reference evidence="1 2" key="1">
    <citation type="submission" date="2017-11" db="EMBL/GenBank/DDBJ databases">
        <title>Complete DNA Sequence of Pseudomonas syringae pv. actinidiae, biovar 5 (Psa5).</title>
        <authorList>
            <person name="Butler M."/>
            <person name="Taiaroa G."/>
            <person name="Sumpter N."/>
            <person name="Poulter R."/>
        </authorList>
    </citation>
    <scope>NUCLEOTIDE SEQUENCE [LARGE SCALE GENOMIC DNA]</scope>
    <source>
        <strain evidence="1 2">MAFF212063</strain>
    </source>
</reference>
<dbReference type="AlphaFoldDB" id="A0AAU8XR71"/>
<evidence type="ECO:0000313" key="1">
    <source>
        <dbReference type="EMBL" id="ATV21073.1"/>
    </source>
</evidence>
<gene>
    <name evidence="1" type="ORF">CT122_27190</name>
</gene>
<dbReference type="EMBL" id="CP024712">
    <property type="protein sequence ID" value="ATV21073.1"/>
    <property type="molecule type" value="Genomic_DNA"/>
</dbReference>
<sequence>MAPEKNWEHSIKLQLPAGNVGFMRRLQYSVEALDIYPNGTYSGALQNLDRVILGWGEAFSFCTNGQWIKGLDDYITGVLTQYEVDKGKLFQNSKTNAQRRMLGVRLIADTYSKRSGPT</sequence>
<dbReference type="Proteomes" id="UP000230024">
    <property type="component" value="Chromosome"/>
</dbReference>
<evidence type="ECO:0000313" key="2">
    <source>
        <dbReference type="Proteomes" id="UP000230024"/>
    </source>
</evidence>
<organism evidence="1 2">
    <name type="scientific">Pseudomonas syringae pv. actinidiae</name>
    <dbReference type="NCBI Taxonomy" id="103796"/>
    <lineage>
        <taxon>Bacteria</taxon>
        <taxon>Pseudomonadati</taxon>
        <taxon>Pseudomonadota</taxon>
        <taxon>Gammaproteobacteria</taxon>
        <taxon>Pseudomonadales</taxon>
        <taxon>Pseudomonadaceae</taxon>
        <taxon>Pseudomonas</taxon>
        <taxon>Pseudomonas syringae</taxon>
    </lineage>
</organism>